<name>A0A8J6NP20_9CHLR</name>
<dbReference type="Proteomes" id="UP000614469">
    <property type="component" value="Unassembled WGS sequence"/>
</dbReference>
<protein>
    <submittedName>
        <fullName evidence="3">SdpI family protein</fullName>
    </submittedName>
</protein>
<proteinExistence type="predicted"/>
<feature type="transmembrane region" description="Helical" evidence="1">
    <location>
        <begin position="48"/>
        <end position="72"/>
    </location>
</feature>
<keyword evidence="1" id="KW-1133">Transmembrane helix</keyword>
<feature type="transmembrane region" description="Helical" evidence="1">
    <location>
        <begin position="84"/>
        <end position="101"/>
    </location>
</feature>
<dbReference type="EMBL" id="JACNJN010000112">
    <property type="protein sequence ID" value="MBC8335499.1"/>
    <property type="molecule type" value="Genomic_DNA"/>
</dbReference>
<feature type="domain" description="DUF1648" evidence="2">
    <location>
        <begin position="12"/>
        <end position="59"/>
    </location>
</feature>
<feature type="transmembrane region" description="Helical" evidence="1">
    <location>
        <begin position="113"/>
        <end position="135"/>
    </location>
</feature>
<feature type="transmembrane region" description="Helical" evidence="1">
    <location>
        <begin position="7"/>
        <end position="28"/>
    </location>
</feature>
<dbReference type="InterPro" id="IPR025962">
    <property type="entry name" value="SdpI/YhfL"/>
</dbReference>
<dbReference type="PANTHER" id="PTHR37810">
    <property type="entry name" value="IMMUNITY PROTEIN SDPI"/>
    <property type="match status" value="1"/>
</dbReference>
<dbReference type="Pfam" id="PF13630">
    <property type="entry name" value="SdpI"/>
    <property type="match status" value="1"/>
</dbReference>
<feature type="transmembrane region" description="Helical" evidence="1">
    <location>
        <begin position="164"/>
        <end position="182"/>
    </location>
</feature>
<dbReference type="PANTHER" id="PTHR37810:SF5">
    <property type="entry name" value="IMMUNITY PROTEIN SDPI"/>
    <property type="match status" value="1"/>
</dbReference>
<sequence length="216" mass="24833">MSTKLTTILVSIIILISVIAGVVVYDLLPDPMASHWGVNDVVDGYMSRFWGVFMMPIVSLGMFLLFLAIPHLDPLKENVAKFREAFNLFILVIMLFLGYIWKLTIFWNLGWTFFKMSTAILPAMGLLFFFIGYMLRKAKRNWFIGIRTPWTLSSDTVWDEIHRLGATLFMVSGVIAILGIFFGSNAIWFILVPVLGTTLFLYIYSYILYQRELNTL</sequence>
<dbReference type="Pfam" id="PF07853">
    <property type="entry name" value="DUF1648"/>
    <property type="match status" value="1"/>
</dbReference>
<evidence type="ECO:0000313" key="4">
    <source>
        <dbReference type="Proteomes" id="UP000614469"/>
    </source>
</evidence>
<comment type="caution">
    <text evidence="3">The sequence shown here is derived from an EMBL/GenBank/DDBJ whole genome shotgun (WGS) entry which is preliminary data.</text>
</comment>
<dbReference type="InterPro" id="IPR026272">
    <property type="entry name" value="SdpI"/>
</dbReference>
<evidence type="ECO:0000256" key="1">
    <source>
        <dbReference type="SAM" id="Phobius"/>
    </source>
</evidence>
<evidence type="ECO:0000259" key="2">
    <source>
        <dbReference type="Pfam" id="PF07853"/>
    </source>
</evidence>
<dbReference type="GO" id="GO:0009636">
    <property type="term" value="P:response to toxic substance"/>
    <property type="evidence" value="ECO:0007669"/>
    <property type="project" value="TreeGrafter"/>
</dbReference>
<evidence type="ECO:0000313" key="3">
    <source>
        <dbReference type="EMBL" id="MBC8335499.1"/>
    </source>
</evidence>
<gene>
    <name evidence="3" type="ORF">H8E29_09555</name>
</gene>
<dbReference type="InterPro" id="IPR012867">
    <property type="entry name" value="DUF1648"/>
</dbReference>
<dbReference type="PIRSF" id="PIRSF038959">
    <property type="entry name" value="SdpI"/>
    <property type="match status" value="1"/>
</dbReference>
<feature type="transmembrane region" description="Helical" evidence="1">
    <location>
        <begin position="188"/>
        <end position="209"/>
    </location>
</feature>
<organism evidence="3 4">
    <name type="scientific">Candidatus Desulfolinea nitratireducens</name>
    <dbReference type="NCBI Taxonomy" id="2841698"/>
    <lineage>
        <taxon>Bacteria</taxon>
        <taxon>Bacillati</taxon>
        <taxon>Chloroflexota</taxon>
        <taxon>Anaerolineae</taxon>
        <taxon>Anaerolineales</taxon>
        <taxon>Anaerolineales incertae sedis</taxon>
        <taxon>Candidatus Desulfolinea</taxon>
    </lineage>
</organism>
<dbReference type="AlphaFoldDB" id="A0A8J6NP20"/>
<accession>A0A8J6NP20</accession>
<keyword evidence="1" id="KW-0472">Membrane</keyword>
<keyword evidence="1" id="KW-0812">Transmembrane</keyword>
<reference evidence="3 4" key="1">
    <citation type="submission" date="2020-08" db="EMBL/GenBank/DDBJ databases">
        <title>Bridging the membrane lipid divide: bacteria of the FCB group superphylum have the potential to synthesize archaeal ether lipids.</title>
        <authorList>
            <person name="Villanueva L."/>
            <person name="Von Meijenfeldt F.A.B."/>
            <person name="Westbye A.B."/>
            <person name="Yadav S."/>
            <person name="Hopmans E.C."/>
            <person name="Dutilh B.E."/>
            <person name="Sinninghe Damste J.S."/>
        </authorList>
    </citation>
    <scope>NUCLEOTIDE SEQUENCE [LARGE SCALE GENOMIC DNA]</scope>
    <source>
        <strain evidence="3">NIOZ-UU36</strain>
    </source>
</reference>